<feature type="region of interest" description="Disordered" evidence="1">
    <location>
        <begin position="235"/>
        <end position="280"/>
    </location>
</feature>
<name>A0A7R9BNZ2_9CRUS</name>
<reference evidence="3" key="1">
    <citation type="submission" date="2020-11" db="EMBL/GenBank/DDBJ databases">
        <authorList>
            <person name="Tran Van P."/>
        </authorList>
    </citation>
    <scope>NUCLEOTIDE SEQUENCE</scope>
</reference>
<evidence type="ECO:0000313" key="4">
    <source>
        <dbReference type="Proteomes" id="UP000678499"/>
    </source>
</evidence>
<dbReference type="SUPFAM" id="SSF49599">
    <property type="entry name" value="TRAF domain-like"/>
    <property type="match status" value="1"/>
</dbReference>
<sequence>MGLNNPDVGFGHSASERASSLFETWPFSALQSREHDPNGSFYLQQSHNKKQAEVEYPDTGVFNSPVVSAALSSHAISPRFLGASPSTLLTPVAPMPAGAGVHMHPVRHRLPPHPADFDTTSAASVTRLGAAMMSLGAHANLLTAPAKNYVQENPRIPTNYYVKNPTSGAFMPVLAQSSRVGSLTGFPNPEAKPSQSYGVGIVEDGDDDRRYSRTWPYTAKSPSIIEFDTRASPSFSGTPISRQHSAAAVAARQRVSDIRNNTRTSPSNTQTRQQSKQPTHTVPLVGAWTINRWLSVMSEESSTAFMVWSIHPYSTRKREHALHPGRLMGYKMRAMVALNGTGPYEGRYISVFWQLLPSPDDHNLSWPMKDTVTVRVLPAGTNEAFSSTSVSGHVRNPKSFLRPEGNRPTPPWGFKKFISHQNLESGHFIQADTLWLAFEVTEAGTGKFGQSNARRRKPNEGPHLHSNVSHATPEWRFLLAATQLFVLLRLRVILEKDEPEAATAVKYRMTEYKNAAANLSFDLEAIVVVIDTADAFKISRQSVLRGMEYRPDVHSSEVTMGV</sequence>
<dbReference type="InterPro" id="IPR002083">
    <property type="entry name" value="MATH/TRAF_dom"/>
</dbReference>
<dbReference type="EMBL" id="OA883417">
    <property type="protein sequence ID" value="CAD7278835.1"/>
    <property type="molecule type" value="Genomic_DNA"/>
</dbReference>
<feature type="compositionally biased region" description="Polar residues" evidence="1">
    <location>
        <begin position="258"/>
        <end position="280"/>
    </location>
</feature>
<evidence type="ECO:0000313" key="3">
    <source>
        <dbReference type="EMBL" id="CAD7278835.1"/>
    </source>
</evidence>
<dbReference type="InterPro" id="IPR008974">
    <property type="entry name" value="TRAF-like"/>
</dbReference>
<dbReference type="Proteomes" id="UP000678499">
    <property type="component" value="Unassembled WGS sequence"/>
</dbReference>
<feature type="compositionally biased region" description="Low complexity" evidence="1">
    <location>
        <begin position="241"/>
        <end position="253"/>
    </location>
</feature>
<dbReference type="PROSITE" id="PS50144">
    <property type="entry name" value="MATH"/>
    <property type="match status" value="1"/>
</dbReference>
<feature type="region of interest" description="Disordered" evidence="1">
    <location>
        <begin position="447"/>
        <end position="467"/>
    </location>
</feature>
<dbReference type="Gene3D" id="2.60.210.10">
    <property type="entry name" value="Apoptosis, Tumor Necrosis Factor Receptor Associated Protein 2, Chain A"/>
    <property type="match status" value="1"/>
</dbReference>
<dbReference type="AlphaFoldDB" id="A0A7R9BNZ2"/>
<dbReference type="EMBL" id="CAJPEX010001380">
    <property type="protein sequence ID" value="CAG0918987.1"/>
    <property type="molecule type" value="Genomic_DNA"/>
</dbReference>
<feature type="domain" description="MATH" evidence="2">
    <location>
        <begin position="303"/>
        <end position="440"/>
    </location>
</feature>
<gene>
    <name evidence="3" type="ORF">NMOB1V02_LOCUS6531</name>
</gene>
<keyword evidence="4" id="KW-1185">Reference proteome</keyword>
<evidence type="ECO:0000259" key="2">
    <source>
        <dbReference type="PROSITE" id="PS50144"/>
    </source>
</evidence>
<dbReference type="OrthoDB" id="5984008at2759"/>
<protein>
    <recommendedName>
        <fullName evidence="2">MATH domain-containing protein</fullName>
    </recommendedName>
</protein>
<organism evidence="3">
    <name type="scientific">Notodromas monacha</name>
    <dbReference type="NCBI Taxonomy" id="399045"/>
    <lineage>
        <taxon>Eukaryota</taxon>
        <taxon>Metazoa</taxon>
        <taxon>Ecdysozoa</taxon>
        <taxon>Arthropoda</taxon>
        <taxon>Crustacea</taxon>
        <taxon>Oligostraca</taxon>
        <taxon>Ostracoda</taxon>
        <taxon>Podocopa</taxon>
        <taxon>Podocopida</taxon>
        <taxon>Cypridocopina</taxon>
        <taxon>Cypridoidea</taxon>
        <taxon>Cyprididae</taxon>
        <taxon>Notodromas</taxon>
    </lineage>
</organism>
<dbReference type="Pfam" id="PF22486">
    <property type="entry name" value="MATH_2"/>
    <property type="match status" value="1"/>
</dbReference>
<proteinExistence type="predicted"/>
<accession>A0A7R9BNZ2</accession>
<evidence type="ECO:0000256" key="1">
    <source>
        <dbReference type="SAM" id="MobiDB-lite"/>
    </source>
</evidence>